<feature type="compositionally biased region" description="Polar residues" evidence="3">
    <location>
        <begin position="1"/>
        <end position="16"/>
    </location>
</feature>
<accession>A0A834ESR2</accession>
<evidence type="ECO:0000256" key="2">
    <source>
        <dbReference type="ARBA" id="ARBA00023054"/>
    </source>
</evidence>
<dbReference type="Proteomes" id="UP000664940">
    <property type="component" value="Unassembled WGS sequence"/>
</dbReference>
<dbReference type="AlphaFoldDB" id="A0A834ESR2"/>
<protein>
    <submittedName>
        <fullName evidence="4">TPD52 like 3</fullName>
    </submittedName>
</protein>
<keyword evidence="2" id="KW-0175">Coiled coil</keyword>
<dbReference type="PANTHER" id="PTHR19307:SF5">
    <property type="entry name" value="TUMOR PROTEIN D55"/>
    <property type="match status" value="1"/>
</dbReference>
<feature type="region of interest" description="Disordered" evidence="3">
    <location>
        <begin position="63"/>
        <end position="84"/>
    </location>
</feature>
<feature type="region of interest" description="Disordered" evidence="3">
    <location>
        <begin position="191"/>
        <end position="229"/>
    </location>
</feature>
<evidence type="ECO:0000313" key="4">
    <source>
        <dbReference type="EMBL" id="KAF6127851.1"/>
    </source>
</evidence>
<gene>
    <name evidence="4" type="ORF">HJG60_019400</name>
</gene>
<dbReference type="GO" id="GO:0005737">
    <property type="term" value="C:cytoplasm"/>
    <property type="evidence" value="ECO:0007669"/>
    <property type="project" value="TreeGrafter"/>
</dbReference>
<dbReference type="Pfam" id="PF04201">
    <property type="entry name" value="TPD52"/>
    <property type="match status" value="1"/>
</dbReference>
<dbReference type="PANTHER" id="PTHR19307">
    <property type="entry name" value="TUMOR PROTEIN D52"/>
    <property type="match status" value="1"/>
</dbReference>
<evidence type="ECO:0000256" key="1">
    <source>
        <dbReference type="ARBA" id="ARBA00005702"/>
    </source>
</evidence>
<evidence type="ECO:0000313" key="5">
    <source>
        <dbReference type="Proteomes" id="UP000664940"/>
    </source>
</evidence>
<dbReference type="EMBL" id="JABVXQ010000002">
    <property type="protein sequence ID" value="KAF6127851.1"/>
    <property type="molecule type" value="Genomic_DNA"/>
</dbReference>
<comment type="caution">
    <text evidence="4">The sequence shown here is derived from an EMBL/GenBank/DDBJ whole genome shotgun (WGS) entry which is preliminary data.</text>
</comment>
<name>A0A834ESR2_9CHIR</name>
<organism evidence="4 5">
    <name type="scientific">Phyllostomus discolor</name>
    <name type="common">pale spear-nosed bat</name>
    <dbReference type="NCBI Taxonomy" id="89673"/>
    <lineage>
        <taxon>Eukaryota</taxon>
        <taxon>Metazoa</taxon>
        <taxon>Chordata</taxon>
        <taxon>Craniata</taxon>
        <taxon>Vertebrata</taxon>
        <taxon>Euteleostomi</taxon>
        <taxon>Mammalia</taxon>
        <taxon>Eutheria</taxon>
        <taxon>Laurasiatheria</taxon>
        <taxon>Chiroptera</taxon>
        <taxon>Yangochiroptera</taxon>
        <taxon>Phyllostomidae</taxon>
        <taxon>Phyllostominae</taxon>
        <taxon>Phyllostomus</taxon>
    </lineage>
</organism>
<sequence>MDPSGLASNLTSQESGATAPDFDFPGQNYLSISHEFDSLYQELDLDSVNEDHLPQLMTGTMTETSEGTYEPHLTTQPEDLTEGEQNKLKSELTKLEAEIVTLRHALAAKERRCVELKRKLGLTALVGLKQNLSKNWHEVQVSNAYMKQKTSAALSTMGSAICRKLGDMKKSATFKSFEGLVETIKSRAAGGRELGSDSLPSSAGCREDPPLVSGSGNDPLPGSGDDLVMATGDDSLSFLEQE</sequence>
<evidence type="ECO:0000256" key="3">
    <source>
        <dbReference type="SAM" id="MobiDB-lite"/>
    </source>
</evidence>
<feature type="region of interest" description="Disordered" evidence="3">
    <location>
        <begin position="1"/>
        <end position="22"/>
    </location>
</feature>
<dbReference type="InterPro" id="IPR007327">
    <property type="entry name" value="TPD52"/>
</dbReference>
<comment type="similarity">
    <text evidence="1">Belongs to the TPD52 family.</text>
</comment>
<reference evidence="4 5" key="1">
    <citation type="journal article" date="2020" name="Nature">
        <title>Six reference-quality genomes reveal evolution of bat adaptations.</title>
        <authorList>
            <person name="Jebb D."/>
            <person name="Huang Z."/>
            <person name="Pippel M."/>
            <person name="Hughes G.M."/>
            <person name="Lavrichenko K."/>
            <person name="Devanna P."/>
            <person name="Winkler S."/>
            <person name="Jermiin L.S."/>
            <person name="Skirmuntt E.C."/>
            <person name="Katzourakis A."/>
            <person name="Burkitt-Gray L."/>
            <person name="Ray D.A."/>
            <person name="Sullivan K.A.M."/>
            <person name="Roscito J.G."/>
            <person name="Kirilenko B.M."/>
            <person name="Davalos L.M."/>
            <person name="Corthals A.P."/>
            <person name="Power M.L."/>
            <person name="Jones G."/>
            <person name="Ransome R.D."/>
            <person name="Dechmann D.K.N."/>
            <person name="Locatelli A.G."/>
            <person name="Puechmaille S.J."/>
            <person name="Fedrigo O."/>
            <person name="Jarvis E.D."/>
            <person name="Hiller M."/>
            <person name="Vernes S.C."/>
            <person name="Myers E.W."/>
            <person name="Teeling E.C."/>
        </authorList>
    </citation>
    <scope>NUCLEOTIDE SEQUENCE [LARGE SCALE GENOMIC DNA]</scope>
    <source>
        <strain evidence="4">Bat1K_MPI-CBG_1</strain>
    </source>
</reference>
<proteinExistence type="inferred from homology"/>